<evidence type="ECO:0000313" key="10">
    <source>
        <dbReference type="Proteomes" id="UP000238217"/>
    </source>
</evidence>
<dbReference type="SFLD" id="SFLDS00055">
    <property type="entry name" value="Pyruvoyl-Dependent_Histidine/A"/>
    <property type="match status" value="1"/>
</dbReference>
<evidence type="ECO:0000256" key="6">
    <source>
        <dbReference type="ARBA" id="ARBA00023239"/>
    </source>
</evidence>
<dbReference type="InterPro" id="IPR002724">
    <property type="entry name" value="Pyruvoyl-dep_arg_deCO2ase"/>
</dbReference>
<keyword evidence="5" id="KW-0210">Decarboxylase</keyword>
<protein>
    <recommendedName>
        <fullName evidence="4">Pyruvoyl-dependent arginine decarboxylase AaxB</fullName>
        <ecNumber evidence="3">4.1.1.19</ecNumber>
    </recommendedName>
</protein>
<dbReference type="SFLD" id="SFLDG01170">
    <property type="entry name" value="Pyruvoyl-dependent_arginine_de"/>
    <property type="match status" value="1"/>
</dbReference>
<dbReference type="EMBL" id="PVTY01000001">
    <property type="protein sequence ID" value="PRZ18735.1"/>
    <property type="molecule type" value="Genomic_DNA"/>
</dbReference>
<keyword evidence="10" id="KW-1185">Reference proteome</keyword>
<gene>
    <name evidence="9" type="ORF">BCL67_10141</name>
</gene>
<comment type="caution">
    <text evidence="9">The sequence shown here is derived from an EMBL/GenBank/DDBJ whole genome shotgun (WGS) entry which is preliminary data.</text>
</comment>
<dbReference type="RefSeq" id="WP_106121471.1">
    <property type="nucleotide sequence ID" value="NZ_PVTY01000001.1"/>
</dbReference>
<dbReference type="Proteomes" id="UP000238217">
    <property type="component" value="Unassembled WGS sequence"/>
</dbReference>
<evidence type="ECO:0000256" key="3">
    <source>
        <dbReference type="ARBA" id="ARBA00012426"/>
    </source>
</evidence>
<dbReference type="PANTHER" id="PTHR40438">
    <property type="entry name" value="PYRUVOYL-DEPENDENT ARGININE DECARBOXYLASE"/>
    <property type="match status" value="1"/>
</dbReference>
<proteinExistence type="inferred from homology"/>
<dbReference type="GO" id="GO:0008792">
    <property type="term" value="F:arginine decarboxylase activity"/>
    <property type="evidence" value="ECO:0007669"/>
    <property type="project" value="UniProtKB-EC"/>
</dbReference>
<comment type="similarity">
    <text evidence="2">Belongs to the pyruvoyl-dependent arginine decarboxylase family.</text>
</comment>
<comment type="cofactor">
    <cofactor evidence="1">
        <name>pyruvate</name>
        <dbReference type="ChEBI" id="CHEBI:15361"/>
    </cofactor>
</comment>
<dbReference type="AlphaFoldDB" id="A0A2T0YSY7"/>
<dbReference type="GO" id="GO:0006527">
    <property type="term" value="P:L-arginine catabolic process"/>
    <property type="evidence" value="ECO:0007669"/>
    <property type="project" value="InterPro"/>
</dbReference>
<dbReference type="EC" id="4.1.1.19" evidence="3"/>
<evidence type="ECO:0000256" key="7">
    <source>
        <dbReference type="ARBA" id="ARBA00023317"/>
    </source>
</evidence>
<dbReference type="SUPFAM" id="SSF56271">
    <property type="entry name" value="Pyruvoyl-dependent histidine and arginine decarboxylases"/>
    <property type="match status" value="1"/>
</dbReference>
<sequence>MKFGNRIPCDYFETKGKGESDVTIHAGSFHLALHDAGIEMANIMTYSSILPKSAVMKEYPGRDAIAHGEVMESIVAQFSCGPGERATAGIIYGLLHDENGEKQGGLVCEFGGGMAEEDVRPHLRDMLDELYFNGYEHLELRDIRYIVETIVPTKAYGTALAALCFMNYTFPPVAED</sequence>
<name>A0A2T0YSY7_9MICC</name>
<dbReference type="PANTHER" id="PTHR40438:SF1">
    <property type="entry name" value="PYRUVOYL-DEPENDENT ARGININE DECARBOXYLASE"/>
    <property type="match status" value="1"/>
</dbReference>
<evidence type="ECO:0000256" key="1">
    <source>
        <dbReference type="ARBA" id="ARBA00001928"/>
    </source>
</evidence>
<evidence type="ECO:0000256" key="8">
    <source>
        <dbReference type="ARBA" id="ARBA00049309"/>
    </source>
</evidence>
<dbReference type="Gene3D" id="3.50.20.10">
    <property type="entry name" value="Pyruvoyl-Dependent Histidine Decarboxylase, subunit B"/>
    <property type="match status" value="1"/>
</dbReference>
<dbReference type="InterPro" id="IPR016105">
    <property type="entry name" value="Pyr-dep_his/arg-deCO2ase_sand"/>
</dbReference>
<dbReference type="InterPro" id="IPR016104">
    <property type="entry name" value="Pyr-dep_his/arg-deCO2ase"/>
</dbReference>
<evidence type="ECO:0000256" key="5">
    <source>
        <dbReference type="ARBA" id="ARBA00022793"/>
    </source>
</evidence>
<evidence type="ECO:0000313" key="9">
    <source>
        <dbReference type="EMBL" id="PRZ18735.1"/>
    </source>
</evidence>
<evidence type="ECO:0000256" key="2">
    <source>
        <dbReference type="ARBA" id="ARBA00008611"/>
    </source>
</evidence>
<comment type="catalytic activity">
    <reaction evidence="8">
        <text>L-arginine + H(+) = agmatine + CO2</text>
        <dbReference type="Rhea" id="RHEA:17641"/>
        <dbReference type="ChEBI" id="CHEBI:15378"/>
        <dbReference type="ChEBI" id="CHEBI:16526"/>
        <dbReference type="ChEBI" id="CHEBI:32682"/>
        <dbReference type="ChEBI" id="CHEBI:58145"/>
        <dbReference type="EC" id="4.1.1.19"/>
    </reaction>
</comment>
<accession>A0A2T0YSY7</accession>
<keyword evidence="7" id="KW-0670">Pyruvate</keyword>
<evidence type="ECO:0000256" key="4">
    <source>
        <dbReference type="ARBA" id="ARBA00014727"/>
    </source>
</evidence>
<keyword evidence="6" id="KW-0456">Lyase</keyword>
<reference evidence="9 10" key="1">
    <citation type="submission" date="2018-03" db="EMBL/GenBank/DDBJ databases">
        <title>Comparative analysis of microorganisms from saline springs in Andes Mountain Range, Colombia.</title>
        <authorList>
            <person name="Rubin E."/>
        </authorList>
    </citation>
    <scope>NUCLEOTIDE SEQUENCE [LARGE SCALE GENOMIC DNA]</scope>
    <source>
        <strain evidence="9 10">CG 35</strain>
    </source>
</reference>
<organism evidence="9 10">
    <name type="scientific">Nesterenkonia sandarakina</name>
    <dbReference type="NCBI Taxonomy" id="272918"/>
    <lineage>
        <taxon>Bacteria</taxon>
        <taxon>Bacillati</taxon>
        <taxon>Actinomycetota</taxon>
        <taxon>Actinomycetes</taxon>
        <taxon>Micrococcales</taxon>
        <taxon>Micrococcaceae</taxon>
        <taxon>Nesterenkonia</taxon>
    </lineage>
</organism>
<dbReference type="OrthoDB" id="9783061at2"/>
<dbReference type="Pfam" id="PF01862">
    <property type="entry name" value="PvlArgDC"/>
    <property type="match status" value="1"/>
</dbReference>